<dbReference type="EMBL" id="JPRD01000015">
    <property type="protein sequence ID" value="KIF53295.1"/>
    <property type="molecule type" value="Genomic_DNA"/>
</dbReference>
<accession>A0A0C1Z8L5</accession>
<name>A0A0C1Z8L5_9VIBR</name>
<comment type="caution">
    <text evidence="1">The sequence shown here is derived from an EMBL/GenBank/DDBJ whole genome shotgun (WGS) entry which is preliminary data.</text>
</comment>
<reference evidence="1 2" key="1">
    <citation type="submission" date="2014-07" db="EMBL/GenBank/DDBJ databases">
        <title>Unique and conserved regions in Vibrio harveyi and related species in comparison with the shrimp pathogen Vibrio harveyi CAIM 1792.</title>
        <authorList>
            <person name="Espinoza-Valles I."/>
            <person name="Vora G."/>
            <person name="Leekitcharoenphon P."/>
            <person name="Ussery D."/>
            <person name="Hoj L."/>
            <person name="Gomez-Gil B."/>
        </authorList>
    </citation>
    <scope>NUCLEOTIDE SEQUENCE [LARGE SCALE GENOMIC DNA]</scope>
    <source>
        <strain evidence="2">CAIM 1854 / LMG 25443</strain>
    </source>
</reference>
<evidence type="ECO:0000313" key="1">
    <source>
        <dbReference type="EMBL" id="KIF53295.1"/>
    </source>
</evidence>
<proteinExistence type="predicted"/>
<dbReference type="RefSeq" id="WP_020194491.1">
    <property type="nucleotide sequence ID" value="NZ_BAOH01000005.1"/>
</dbReference>
<sequence>MATTYEKMFLDVASNLNTSDNDTKIRQIVMSPDSEDLRLAMGQLIAEMAEYFIEGRNNMNPGCIAHQCHIVSHGFKLFFDQNCSEPSLPQFANLKLTVGNVFYKGENIYKATKRTVRDTIDDGRKLDRKLDVHVWLTASDMTVYDLSIIPTLRAKGHNIGSDASQLIVWRQEDKSDFIYKPLLVDDDFANKVDIITM</sequence>
<evidence type="ECO:0000313" key="2">
    <source>
        <dbReference type="Proteomes" id="UP000031586"/>
    </source>
</evidence>
<organism evidence="1 2">
    <name type="scientific">Vibrio owensii CAIM 1854 = LMG 25443</name>
    <dbReference type="NCBI Taxonomy" id="1229493"/>
    <lineage>
        <taxon>Bacteria</taxon>
        <taxon>Pseudomonadati</taxon>
        <taxon>Pseudomonadota</taxon>
        <taxon>Gammaproteobacteria</taxon>
        <taxon>Vibrionales</taxon>
        <taxon>Vibrionaceae</taxon>
        <taxon>Vibrio</taxon>
    </lineage>
</organism>
<dbReference type="AlphaFoldDB" id="A0A0C1Z8L5"/>
<dbReference type="Proteomes" id="UP000031586">
    <property type="component" value="Unassembled WGS sequence"/>
</dbReference>
<protein>
    <submittedName>
        <fullName evidence="1">Uncharacterized protein</fullName>
    </submittedName>
</protein>
<gene>
    <name evidence="1" type="ORF">H735_10250</name>
</gene>
<dbReference type="PATRIC" id="fig|1229493.5.peg.1136"/>